<keyword evidence="3" id="KW-1185">Reference proteome</keyword>
<dbReference type="EMBL" id="CP034412">
    <property type="protein sequence ID" value="QCY48625.1"/>
    <property type="molecule type" value="Genomic_DNA"/>
</dbReference>
<dbReference type="Proteomes" id="UP000307000">
    <property type="component" value="Chromosome"/>
</dbReference>
<feature type="domain" description="SnoaL-like" evidence="1">
    <location>
        <begin position="29"/>
        <end position="114"/>
    </location>
</feature>
<dbReference type="Gene3D" id="3.10.450.50">
    <property type="match status" value="1"/>
</dbReference>
<organism evidence="2 3">
    <name type="scientific">Glutamicibacter creatinolyticus</name>
    <dbReference type="NCBI Taxonomy" id="162496"/>
    <lineage>
        <taxon>Bacteria</taxon>
        <taxon>Bacillati</taxon>
        <taxon>Actinomycetota</taxon>
        <taxon>Actinomycetes</taxon>
        <taxon>Micrococcales</taxon>
        <taxon>Micrococcaceae</taxon>
        <taxon>Glutamicibacter</taxon>
    </lineage>
</organism>
<sequence>MTSDNAAATPLEIIEPENCGNAPRAQVIRDLVVAVQSKDAEHLAQWLADDVQWEIVGFQRLSGLTEVLKWVTNARDNTQLRINSILTHGREGSVDGRVTNVQNISVAFCYMIRFTSTAKTAKIAQVRSYLVSRPI</sequence>
<evidence type="ECO:0000313" key="2">
    <source>
        <dbReference type="EMBL" id="QCY48625.1"/>
    </source>
</evidence>
<gene>
    <name evidence="2" type="ORF">GcLGCM259_2919</name>
</gene>
<dbReference type="InterPro" id="IPR032710">
    <property type="entry name" value="NTF2-like_dom_sf"/>
</dbReference>
<reference evidence="2 3" key="1">
    <citation type="submission" date="2018-12" db="EMBL/GenBank/DDBJ databases">
        <title>Complete Genome Sequence of Glutamicibacter creatinolyticus strain LGCM259,isolated from an abscess of a 12-year-old mare in Italy.</title>
        <authorList>
            <person name="Santos R.G."/>
            <person name="Silva A.L."/>
            <person name="Seyffert N."/>
            <person name="Castro T.L.P."/>
            <person name="Attili A.R."/>
            <person name="Rifici C."/>
            <person name="Mazzullo G."/>
            <person name="Brenig B."/>
            <person name="Venanzi F."/>
            <person name="Azevedo V."/>
        </authorList>
    </citation>
    <scope>NUCLEOTIDE SEQUENCE [LARGE SCALE GENOMIC DNA]</scope>
    <source>
        <strain evidence="2 3">LGCM 259</strain>
    </source>
</reference>
<dbReference type="AlphaFoldDB" id="A0A5B7WYV8"/>
<evidence type="ECO:0000313" key="3">
    <source>
        <dbReference type="Proteomes" id="UP000307000"/>
    </source>
</evidence>
<evidence type="ECO:0000259" key="1">
    <source>
        <dbReference type="Pfam" id="PF12680"/>
    </source>
</evidence>
<accession>A0A5B7WYV8</accession>
<proteinExistence type="predicted"/>
<name>A0A5B7WYV8_9MICC</name>
<dbReference type="InterPro" id="IPR037401">
    <property type="entry name" value="SnoaL-like"/>
</dbReference>
<dbReference type="KEGG" id="gcr:GcLGCM259_2919"/>
<protein>
    <submittedName>
        <fullName evidence="2">Nuclear transport factor 2 family protein</fullName>
    </submittedName>
</protein>
<dbReference type="Pfam" id="PF12680">
    <property type="entry name" value="SnoaL_2"/>
    <property type="match status" value="1"/>
</dbReference>
<dbReference type="SUPFAM" id="SSF54427">
    <property type="entry name" value="NTF2-like"/>
    <property type="match status" value="1"/>
</dbReference>
<dbReference type="RefSeq" id="WP_171021204.1">
    <property type="nucleotide sequence ID" value="NZ_CP034412.1"/>
</dbReference>